<evidence type="ECO:0000256" key="1">
    <source>
        <dbReference type="SAM" id="Phobius"/>
    </source>
</evidence>
<dbReference type="EMBL" id="SODA01000006">
    <property type="protein sequence ID" value="TDW06186.1"/>
    <property type="molecule type" value="Genomic_DNA"/>
</dbReference>
<name>A0A4R7ZC92_9FIRM</name>
<feature type="transmembrane region" description="Helical" evidence="1">
    <location>
        <begin position="291"/>
        <end position="314"/>
    </location>
</feature>
<evidence type="ECO:0000313" key="4">
    <source>
        <dbReference type="Proteomes" id="UP000294697"/>
    </source>
</evidence>
<keyword evidence="1" id="KW-0812">Transmembrane</keyword>
<dbReference type="Pfam" id="PF01757">
    <property type="entry name" value="Acyl_transf_3"/>
    <property type="match status" value="1"/>
</dbReference>
<organism evidence="3 4">
    <name type="scientific">Halanaerobium saccharolyticum</name>
    <dbReference type="NCBI Taxonomy" id="43595"/>
    <lineage>
        <taxon>Bacteria</taxon>
        <taxon>Bacillati</taxon>
        <taxon>Bacillota</taxon>
        <taxon>Clostridia</taxon>
        <taxon>Halanaerobiales</taxon>
        <taxon>Halanaerobiaceae</taxon>
        <taxon>Halanaerobium</taxon>
    </lineage>
</organism>
<comment type="caution">
    <text evidence="3">The sequence shown here is derived from an EMBL/GenBank/DDBJ whole genome shotgun (WGS) entry which is preliminary data.</text>
</comment>
<feature type="transmembrane region" description="Helical" evidence="1">
    <location>
        <begin position="133"/>
        <end position="150"/>
    </location>
</feature>
<dbReference type="PANTHER" id="PTHR37312">
    <property type="entry name" value="MEMBRANE-BOUND ACYLTRANSFERASE YKRP-RELATED"/>
    <property type="match status" value="1"/>
</dbReference>
<dbReference type="PANTHER" id="PTHR37312:SF1">
    <property type="entry name" value="MEMBRANE-BOUND ACYLTRANSFERASE YKRP-RELATED"/>
    <property type="match status" value="1"/>
</dbReference>
<feature type="transmembrane region" description="Helical" evidence="1">
    <location>
        <begin position="38"/>
        <end position="57"/>
    </location>
</feature>
<keyword evidence="1" id="KW-0472">Membrane</keyword>
<feature type="transmembrane region" description="Helical" evidence="1">
    <location>
        <begin position="106"/>
        <end position="126"/>
    </location>
</feature>
<keyword evidence="3" id="KW-0808">Transferase</keyword>
<dbReference type="InterPro" id="IPR052734">
    <property type="entry name" value="Nod_factor_acetyltransferase"/>
</dbReference>
<dbReference type="RefSeq" id="WP_111571844.1">
    <property type="nucleotide sequence ID" value="NZ_QLME01000007.1"/>
</dbReference>
<feature type="transmembrane region" description="Helical" evidence="1">
    <location>
        <begin position="77"/>
        <end position="94"/>
    </location>
</feature>
<dbReference type="Proteomes" id="UP000294697">
    <property type="component" value="Unassembled WGS sequence"/>
</dbReference>
<dbReference type="AlphaFoldDB" id="A0A4R7ZC92"/>
<feature type="domain" description="Acyltransferase 3" evidence="2">
    <location>
        <begin position="7"/>
        <end position="314"/>
    </location>
</feature>
<reference evidence="3 4" key="1">
    <citation type="submission" date="2019-03" db="EMBL/GenBank/DDBJ databases">
        <title>Subsurface microbial communities from deep shales in Ohio and West Virginia, USA.</title>
        <authorList>
            <person name="Wrighton K."/>
        </authorList>
    </citation>
    <scope>NUCLEOTIDE SEQUENCE [LARGE SCALE GENOMIC DNA]</scope>
    <source>
        <strain evidence="3 4">MSL9.2</strain>
    </source>
</reference>
<feature type="transmembrane region" description="Helical" evidence="1">
    <location>
        <begin position="195"/>
        <end position="216"/>
    </location>
</feature>
<gene>
    <name evidence="3" type="ORF">C8C77_10629</name>
</gene>
<evidence type="ECO:0000313" key="3">
    <source>
        <dbReference type="EMBL" id="TDW06186.1"/>
    </source>
</evidence>
<dbReference type="InterPro" id="IPR002656">
    <property type="entry name" value="Acyl_transf_3_dom"/>
</dbReference>
<keyword evidence="1" id="KW-1133">Transmembrane helix</keyword>
<feature type="transmembrane region" description="Helical" evidence="1">
    <location>
        <begin position="7"/>
        <end position="26"/>
    </location>
</feature>
<dbReference type="OrthoDB" id="6623990at2"/>
<sequence>MAEKRLYFFDNAKFILITLVLIGHFFEPLLQENTLAEVLYIFIYSFHMPAFIFIAGYFSNVNVEFKYYLIKNIKRLLIPYFIFQFLYLAFNSLLNNYSLILNFKRPFWILWFLLSLFFWRVLIFIIEKFKIPAVFTFLAAVAAALLIGFTAEFGRIFSGSRTVVFFPFFILGYYFKKYSIAVRYKNLDNYISRKLMFFIYTAELIFIYLFLNNLNLEILYGAVSYFRLGSGLSQALLNRFLFLNAALINLFLFFKIIPAQRTLISSRGARSIYPFLLHGFIIIILDKFDLFYFLNPGFSLFVNLFLALFFSWFLSSQKIRNIFKYILEF</sequence>
<feature type="transmembrane region" description="Helical" evidence="1">
    <location>
        <begin position="236"/>
        <end position="256"/>
    </location>
</feature>
<dbReference type="GO" id="GO:0016747">
    <property type="term" value="F:acyltransferase activity, transferring groups other than amino-acyl groups"/>
    <property type="evidence" value="ECO:0007669"/>
    <property type="project" value="InterPro"/>
</dbReference>
<evidence type="ECO:0000259" key="2">
    <source>
        <dbReference type="Pfam" id="PF01757"/>
    </source>
</evidence>
<feature type="transmembrane region" description="Helical" evidence="1">
    <location>
        <begin position="156"/>
        <end position="175"/>
    </location>
</feature>
<protein>
    <submittedName>
        <fullName evidence="3">Fucose 4-O-acetylase-like acetyltransferase</fullName>
    </submittedName>
</protein>
<accession>A0A4R7ZC92</accession>
<proteinExistence type="predicted"/>
<feature type="transmembrane region" description="Helical" evidence="1">
    <location>
        <begin position="268"/>
        <end position="285"/>
    </location>
</feature>